<accession>J9GGB0</accession>
<feature type="region of interest" description="Disordered" evidence="1">
    <location>
        <begin position="1"/>
        <end position="28"/>
    </location>
</feature>
<evidence type="ECO:0000313" key="2">
    <source>
        <dbReference type="EMBL" id="EJW98384.1"/>
    </source>
</evidence>
<evidence type="ECO:0000256" key="1">
    <source>
        <dbReference type="SAM" id="MobiDB-lite"/>
    </source>
</evidence>
<organism evidence="2">
    <name type="scientific">gut metagenome</name>
    <dbReference type="NCBI Taxonomy" id="749906"/>
    <lineage>
        <taxon>unclassified sequences</taxon>
        <taxon>metagenomes</taxon>
        <taxon>organismal metagenomes</taxon>
    </lineage>
</organism>
<comment type="caution">
    <text evidence="2">The sequence shown here is derived from an EMBL/GenBank/DDBJ whole genome shotgun (WGS) entry which is preliminary data.</text>
</comment>
<dbReference type="AlphaFoldDB" id="J9GGB0"/>
<feature type="non-terminal residue" evidence="2">
    <location>
        <position position="1"/>
    </location>
</feature>
<proteinExistence type="predicted"/>
<dbReference type="EMBL" id="AMCI01004292">
    <property type="protein sequence ID" value="EJW98384.1"/>
    <property type="molecule type" value="Genomic_DNA"/>
</dbReference>
<gene>
    <name evidence="2" type="ORF">EVA_13508</name>
</gene>
<protein>
    <submittedName>
        <fullName evidence="2">Uncharacterized protein</fullName>
    </submittedName>
</protein>
<sequence>EDKPKVGKLLLPKKEEQKVSQKRYQNAD</sequence>
<reference evidence="2" key="1">
    <citation type="journal article" date="2012" name="PLoS ONE">
        <title>Gene sets for utilization of primary and secondary nutrition supplies in the distal gut of endangered iberian lynx.</title>
        <authorList>
            <person name="Alcaide M."/>
            <person name="Messina E."/>
            <person name="Richter M."/>
            <person name="Bargiela R."/>
            <person name="Peplies J."/>
            <person name="Huws S.A."/>
            <person name="Newbold C.J."/>
            <person name="Golyshin P.N."/>
            <person name="Simon M.A."/>
            <person name="Lopez G."/>
            <person name="Yakimov M.M."/>
            <person name="Ferrer M."/>
        </authorList>
    </citation>
    <scope>NUCLEOTIDE SEQUENCE</scope>
</reference>
<name>J9GGB0_9ZZZZ</name>